<dbReference type="SUPFAM" id="SSF46785">
    <property type="entry name" value="Winged helix' DNA-binding domain"/>
    <property type="match status" value="1"/>
</dbReference>
<evidence type="ECO:0000259" key="4">
    <source>
        <dbReference type="PROSITE" id="PS51118"/>
    </source>
</evidence>
<proteinExistence type="predicted"/>
<accession>A0A428WRV3</accession>
<keyword evidence="3" id="KW-0804">Transcription</keyword>
<sequence>MRAAHDLLAARCPSRDVLNRIGGRWVPTVLNALDPGPLRFTELKKVVDGVTAKALTETLRALEYDGIVDRIETPSAVPPRVDYSLTPLGRSLLEVLTPVREWAEQHVGDIAEARRRHDPAPRAAAG</sequence>
<keyword evidence="2" id="KW-0238">DNA-binding</keyword>
<gene>
    <name evidence="5" type="ORF">DMA12_13045</name>
</gene>
<evidence type="ECO:0000313" key="5">
    <source>
        <dbReference type="EMBL" id="RSM45794.1"/>
    </source>
</evidence>
<dbReference type="Gene3D" id="1.10.10.10">
    <property type="entry name" value="Winged helix-like DNA-binding domain superfamily/Winged helix DNA-binding domain"/>
    <property type="match status" value="1"/>
</dbReference>
<reference evidence="5 6" key="1">
    <citation type="submission" date="2018-05" db="EMBL/GenBank/DDBJ databases">
        <title>Evolution of GPA BGCs.</title>
        <authorList>
            <person name="Waglechner N."/>
            <person name="Wright G.D."/>
        </authorList>
    </citation>
    <scope>NUCLEOTIDE SEQUENCE [LARGE SCALE GENOMIC DNA]</scope>
    <source>
        <strain evidence="5 6">DSM 5908</strain>
    </source>
</reference>
<comment type="caution">
    <text evidence="5">The sequence shown here is derived from an EMBL/GenBank/DDBJ whole genome shotgun (WGS) entry which is preliminary data.</text>
</comment>
<dbReference type="Proteomes" id="UP000286716">
    <property type="component" value="Unassembled WGS sequence"/>
</dbReference>
<dbReference type="InterPro" id="IPR036388">
    <property type="entry name" value="WH-like_DNA-bd_sf"/>
</dbReference>
<dbReference type="PROSITE" id="PS51118">
    <property type="entry name" value="HTH_HXLR"/>
    <property type="match status" value="1"/>
</dbReference>
<protein>
    <submittedName>
        <fullName evidence="5">Transcriptional regulator</fullName>
    </submittedName>
</protein>
<dbReference type="InterPro" id="IPR002577">
    <property type="entry name" value="HTH_HxlR"/>
</dbReference>
<dbReference type="Pfam" id="PF01638">
    <property type="entry name" value="HxlR"/>
    <property type="match status" value="1"/>
</dbReference>
<evidence type="ECO:0000256" key="2">
    <source>
        <dbReference type="ARBA" id="ARBA00023125"/>
    </source>
</evidence>
<feature type="domain" description="HTH hxlR-type" evidence="4">
    <location>
        <begin position="12"/>
        <end position="111"/>
    </location>
</feature>
<evidence type="ECO:0000313" key="6">
    <source>
        <dbReference type="Proteomes" id="UP000286716"/>
    </source>
</evidence>
<dbReference type="GO" id="GO:0003677">
    <property type="term" value="F:DNA binding"/>
    <property type="evidence" value="ECO:0007669"/>
    <property type="project" value="UniProtKB-KW"/>
</dbReference>
<dbReference type="PANTHER" id="PTHR33204">
    <property type="entry name" value="TRANSCRIPTIONAL REGULATOR, MARR FAMILY"/>
    <property type="match status" value="1"/>
</dbReference>
<keyword evidence="6" id="KW-1185">Reference proteome</keyword>
<organism evidence="5 6">
    <name type="scientific">Amycolatopsis balhimycina DSM 5908</name>
    <dbReference type="NCBI Taxonomy" id="1081091"/>
    <lineage>
        <taxon>Bacteria</taxon>
        <taxon>Bacillati</taxon>
        <taxon>Actinomycetota</taxon>
        <taxon>Actinomycetes</taxon>
        <taxon>Pseudonocardiales</taxon>
        <taxon>Pseudonocardiaceae</taxon>
        <taxon>Amycolatopsis</taxon>
    </lineage>
</organism>
<dbReference type="OrthoDB" id="370168at2"/>
<keyword evidence="1" id="KW-0805">Transcription regulation</keyword>
<evidence type="ECO:0000256" key="3">
    <source>
        <dbReference type="ARBA" id="ARBA00023163"/>
    </source>
</evidence>
<dbReference type="InterPro" id="IPR036390">
    <property type="entry name" value="WH_DNA-bd_sf"/>
</dbReference>
<name>A0A428WRV3_AMYBA</name>
<dbReference type="PANTHER" id="PTHR33204:SF37">
    <property type="entry name" value="HTH-TYPE TRANSCRIPTIONAL REGULATOR YODB"/>
    <property type="match status" value="1"/>
</dbReference>
<evidence type="ECO:0000256" key="1">
    <source>
        <dbReference type="ARBA" id="ARBA00023015"/>
    </source>
</evidence>
<dbReference type="EMBL" id="QHHU01000015">
    <property type="protein sequence ID" value="RSM45794.1"/>
    <property type="molecule type" value="Genomic_DNA"/>
</dbReference>
<dbReference type="RefSeq" id="WP_020640598.1">
    <property type="nucleotide sequence ID" value="NZ_QHHU01000015.1"/>
</dbReference>
<dbReference type="AlphaFoldDB" id="A0A428WRV3"/>